<dbReference type="GO" id="GO:0005777">
    <property type="term" value="C:peroxisome"/>
    <property type="evidence" value="ECO:0007669"/>
    <property type="project" value="InterPro"/>
</dbReference>
<accession>A0A6D2LIP4</accession>
<proteinExistence type="predicted"/>
<dbReference type="EMBL" id="CACVBM020001851">
    <property type="protein sequence ID" value="CAA7061160.1"/>
    <property type="molecule type" value="Genomic_DNA"/>
</dbReference>
<dbReference type="AlphaFoldDB" id="A0A6D2LIP4"/>
<name>A0A6D2LIP4_9BRAS</name>
<dbReference type="GO" id="GO:0010468">
    <property type="term" value="P:regulation of gene expression"/>
    <property type="evidence" value="ECO:0007669"/>
    <property type="project" value="InterPro"/>
</dbReference>
<dbReference type="Proteomes" id="UP000467841">
    <property type="component" value="Unassembled WGS sequence"/>
</dbReference>
<keyword evidence="2" id="KW-1185">Reference proteome</keyword>
<dbReference type="PANTHER" id="PTHR14379">
    <property type="entry name" value="LIMKAIN B LKAP"/>
    <property type="match status" value="1"/>
</dbReference>
<dbReference type="PANTHER" id="PTHR14379:SF59">
    <property type="entry name" value="NYN DOMAIN-CONTAINING PROTEIN"/>
    <property type="match status" value="1"/>
</dbReference>
<dbReference type="OrthoDB" id="1073369at2759"/>
<evidence type="ECO:0000313" key="2">
    <source>
        <dbReference type="Proteomes" id="UP000467841"/>
    </source>
</evidence>
<protein>
    <recommendedName>
        <fullName evidence="3">NYN domain-containing protein</fullName>
    </recommendedName>
</protein>
<sequence length="539" mass="60676">MNEEDISSKISVNLLDETVCLDGEDLTEFCFYPSSSERQNHVYWDLVQYPIPPDANLQSVKASIRAALDKMGLHSCETVFVYGGIMNHSKDDLRKARILHLPQGELAVDLLFRAANSRSPLNFIVIPRPDTKSELHRVLKGLQSRHHNILLVNPHAHDGPFLFDSGQSIVECTEDLDGGKPIIGGRRTGDTTPVIKDARSLAYLFESVSKAPGRTAFVFWDLAKYITPTEANVVPFGTGIREALQRLGHHGCVEILAFGAYKLTLRRDSDSYKKARIIRIPEGLYENAWQLFLRSNPGPLMVIPTIDPSCLRFSGPDWSLNSLLRKPGHYDLLFVTPPPVDEGTPEDVKFLHNAHLILGCTDGFYEGKKITRGRREVKDIQEFSKPITFLKGATEGQFVFVFWNLEDFPFPTGLTPDAIYEKIESVFLAYGYELRNMLIWAYVDDKEGSWGGDFLRKKTWESSIYFLPVGGDKSAIRDRMLHDILLWTKDSHPAPAVYLVIVSNEANIIADKEFSSALEMLAKMSKNVIVETGSSFFQC</sequence>
<evidence type="ECO:0008006" key="3">
    <source>
        <dbReference type="Google" id="ProtNLM"/>
    </source>
</evidence>
<organism evidence="1 2">
    <name type="scientific">Microthlaspi erraticum</name>
    <dbReference type="NCBI Taxonomy" id="1685480"/>
    <lineage>
        <taxon>Eukaryota</taxon>
        <taxon>Viridiplantae</taxon>
        <taxon>Streptophyta</taxon>
        <taxon>Embryophyta</taxon>
        <taxon>Tracheophyta</taxon>
        <taxon>Spermatophyta</taxon>
        <taxon>Magnoliopsida</taxon>
        <taxon>eudicotyledons</taxon>
        <taxon>Gunneridae</taxon>
        <taxon>Pentapetalae</taxon>
        <taxon>rosids</taxon>
        <taxon>malvids</taxon>
        <taxon>Brassicales</taxon>
        <taxon>Brassicaceae</taxon>
        <taxon>Coluteocarpeae</taxon>
        <taxon>Microthlaspi</taxon>
    </lineage>
</organism>
<evidence type="ECO:0000313" key="1">
    <source>
        <dbReference type="EMBL" id="CAA7061160.1"/>
    </source>
</evidence>
<reference evidence="1" key="1">
    <citation type="submission" date="2020-01" db="EMBL/GenBank/DDBJ databases">
        <authorList>
            <person name="Mishra B."/>
        </authorList>
    </citation>
    <scope>NUCLEOTIDE SEQUENCE [LARGE SCALE GENOMIC DNA]</scope>
</reference>
<gene>
    <name evidence="1" type="ORF">MERR_LOCUS48396</name>
</gene>
<dbReference type="InterPro" id="IPR024768">
    <property type="entry name" value="Marf1"/>
</dbReference>
<comment type="caution">
    <text evidence="1">The sequence shown here is derived from an EMBL/GenBank/DDBJ whole genome shotgun (WGS) entry which is preliminary data.</text>
</comment>